<organism evidence="9 10">
    <name type="scientific">Candidatus Yanofskybacteria bacterium CG10_big_fil_rev_8_21_14_0_10_36_16</name>
    <dbReference type="NCBI Taxonomy" id="1975096"/>
    <lineage>
        <taxon>Bacteria</taxon>
        <taxon>Candidatus Yanofskyibacteriota</taxon>
    </lineage>
</organism>
<dbReference type="GO" id="GO:0004821">
    <property type="term" value="F:histidine-tRNA ligase activity"/>
    <property type="evidence" value="ECO:0007669"/>
    <property type="project" value="UniProtKB-UniRule"/>
</dbReference>
<dbReference type="GO" id="GO:0006427">
    <property type="term" value="P:histidyl-tRNA aminoacylation"/>
    <property type="evidence" value="ECO:0007669"/>
    <property type="project" value="UniProtKB-UniRule"/>
</dbReference>
<dbReference type="Gene3D" id="3.40.50.800">
    <property type="entry name" value="Anticodon-binding domain"/>
    <property type="match status" value="1"/>
</dbReference>
<dbReference type="PROSITE" id="PS50862">
    <property type="entry name" value="AA_TRNA_LIGASE_II"/>
    <property type="match status" value="1"/>
</dbReference>
<dbReference type="InterPro" id="IPR015807">
    <property type="entry name" value="His-tRNA-ligase"/>
</dbReference>
<evidence type="ECO:0000256" key="6">
    <source>
        <dbReference type="PIRSR" id="PIRSR001549-1"/>
    </source>
</evidence>
<keyword evidence="5 9" id="KW-0436">Ligase</keyword>
<comment type="similarity">
    <text evidence="1 5">Belongs to the class-II aminoacyl-tRNA synthetase family.</text>
</comment>
<dbReference type="InterPro" id="IPR004516">
    <property type="entry name" value="HisRS/HisZ"/>
</dbReference>
<keyword evidence="5" id="KW-0067">ATP-binding</keyword>
<protein>
    <recommendedName>
        <fullName evidence="5">Histidine--tRNA ligase</fullName>
        <ecNumber evidence="5">6.1.1.21</ecNumber>
    </recommendedName>
    <alternativeName>
        <fullName evidence="5">Histidyl-tRNA synthetase</fullName>
        <shortName evidence="5">HisRS</shortName>
    </alternativeName>
</protein>
<keyword evidence="2 5" id="KW-0547">Nucleotide-binding</keyword>
<dbReference type="InterPro" id="IPR006195">
    <property type="entry name" value="aa-tRNA-synth_II"/>
</dbReference>
<keyword evidence="5" id="KW-0648">Protein biosynthesis</keyword>
<reference evidence="9 10" key="1">
    <citation type="submission" date="2017-09" db="EMBL/GenBank/DDBJ databases">
        <title>Depth-based differentiation of microbial function through sediment-hosted aquifers and enrichment of novel symbionts in the deep terrestrial subsurface.</title>
        <authorList>
            <person name="Probst A.J."/>
            <person name="Ladd B."/>
            <person name="Jarett J.K."/>
            <person name="Geller-Mcgrath D.E."/>
            <person name="Sieber C.M."/>
            <person name="Emerson J.B."/>
            <person name="Anantharaman K."/>
            <person name="Thomas B.C."/>
            <person name="Malmstrom R."/>
            <person name="Stieglmeier M."/>
            <person name="Klingl A."/>
            <person name="Woyke T."/>
            <person name="Ryan C.M."/>
            <person name="Banfield J.F."/>
        </authorList>
    </citation>
    <scope>NUCLEOTIDE SEQUENCE [LARGE SCALE GENOMIC DNA]</scope>
    <source>
        <strain evidence="9">CG10_big_fil_rev_8_21_14_0_10_36_16</strain>
    </source>
</reference>
<evidence type="ECO:0000256" key="5">
    <source>
        <dbReference type="HAMAP-Rule" id="MF_00127"/>
    </source>
</evidence>
<comment type="subcellular location">
    <subcellularLocation>
        <location evidence="5">Cytoplasm</location>
    </subcellularLocation>
</comment>
<dbReference type="SUPFAM" id="SSF55681">
    <property type="entry name" value="Class II aaRS and biotin synthetases"/>
    <property type="match status" value="1"/>
</dbReference>
<name>A0A2J0Q820_9BACT</name>
<dbReference type="InterPro" id="IPR041715">
    <property type="entry name" value="HisRS-like_core"/>
</dbReference>
<dbReference type="GO" id="GO:0005524">
    <property type="term" value="F:ATP binding"/>
    <property type="evidence" value="ECO:0007669"/>
    <property type="project" value="UniProtKB-UniRule"/>
</dbReference>
<dbReference type="AlphaFoldDB" id="A0A2J0Q820"/>
<dbReference type="PANTHER" id="PTHR43707:SF1">
    <property type="entry name" value="HISTIDINE--TRNA LIGASE, MITOCHONDRIAL-RELATED"/>
    <property type="match status" value="1"/>
</dbReference>
<dbReference type="InterPro" id="IPR004154">
    <property type="entry name" value="Anticodon-bd"/>
</dbReference>
<dbReference type="NCBIfam" id="TIGR00442">
    <property type="entry name" value="hisS"/>
    <property type="match status" value="1"/>
</dbReference>
<dbReference type="PIRSF" id="PIRSF001549">
    <property type="entry name" value="His-tRNA_synth"/>
    <property type="match status" value="1"/>
</dbReference>
<sequence>MPKIKPKKIQAPKGMKDILPEERYFWNHVFKKSTPVIEDYGFREIVLPVVEKTDLFIRSVGKNTDIVEKEMYSFKTRGGDMLSLRPEFTAGTLRAYIENGMHVKPHPVRLWSSGPLFRHDNPQYGRQRQFHQLNVESIGDEDAVVDAEMIFMAYRVLQAIGLKGMIVKINSIGDDSCRPQYIKTLKDFYRNKTKKICVKCRNRLKSNPLRVLDCMEDTCKEVAKEAPTIVDSLDSTCKKHFTSVLEFLDETGVPYLLDPHLVRGLDYYTRTVFEFVPEGAGEAEEVGEVVIKDDSSEIKDDLKTEENIDENENKDGQEDNNNNDDNKNKKNNKPSVPNLAVISGGRYDKLIEYLGGPKTPAIGWAMGIERVVLLMKAMGVNVSKPRSNAKVFLAQLSEAGRRKGLILFDELRKSSIAVKSSFGRDSIKSQLRIAAKMEIPYTLIVGQKEALEGTVILREMNTGIQETIPTEKIIRVLKKKIKK</sequence>
<feature type="binding site" evidence="6">
    <location>
        <position position="132"/>
    </location>
    <ligand>
        <name>L-histidine</name>
        <dbReference type="ChEBI" id="CHEBI:57595"/>
    </ligand>
</feature>
<gene>
    <name evidence="5" type="primary">hisS</name>
    <name evidence="9" type="ORF">COV29_00915</name>
</gene>
<accession>A0A2J0Q820</accession>
<evidence type="ECO:0000256" key="7">
    <source>
        <dbReference type="SAM" id="MobiDB-lite"/>
    </source>
</evidence>
<evidence type="ECO:0000259" key="8">
    <source>
        <dbReference type="PROSITE" id="PS50862"/>
    </source>
</evidence>
<keyword evidence="5" id="KW-0963">Cytoplasm</keyword>
<feature type="binding site" evidence="6">
    <location>
        <begin position="87"/>
        <end position="89"/>
    </location>
    <ligand>
        <name>L-histidine</name>
        <dbReference type="ChEBI" id="CHEBI:57595"/>
    </ligand>
</feature>
<dbReference type="PANTHER" id="PTHR43707">
    <property type="entry name" value="HISTIDYL-TRNA SYNTHETASE"/>
    <property type="match status" value="1"/>
</dbReference>
<keyword evidence="3 5" id="KW-0030">Aminoacyl-tRNA synthetase</keyword>
<comment type="catalytic activity">
    <reaction evidence="4 5">
        <text>tRNA(His) + L-histidine + ATP = L-histidyl-tRNA(His) + AMP + diphosphate + H(+)</text>
        <dbReference type="Rhea" id="RHEA:17313"/>
        <dbReference type="Rhea" id="RHEA-COMP:9665"/>
        <dbReference type="Rhea" id="RHEA-COMP:9689"/>
        <dbReference type="ChEBI" id="CHEBI:15378"/>
        <dbReference type="ChEBI" id="CHEBI:30616"/>
        <dbReference type="ChEBI" id="CHEBI:33019"/>
        <dbReference type="ChEBI" id="CHEBI:57595"/>
        <dbReference type="ChEBI" id="CHEBI:78442"/>
        <dbReference type="ChEBI" id="CHEBI:78527"/>
        <dbReference type="ChEBI" id="CHEBI:456215"/>
        <dbReference type="EC" id="6.1.1.21"/>
    </reaction>
</comment>
<proteinExistence type="inferred from homology"/>
<dbReference type="SUPFAM" id="SSF52954">
    <property type="entry name" value="Class II aaRS ABD-related"/>
    <property type="match status" value="1"/>
</dbReference>
<dbReference type="HAMAP" id="MF_00127">
    <property type="entry name" value="His_tRNA_synth"/>
    <property type="match status" value="1"/>
</dbReference>
<feature type="domain" description="Aminoacyl-transfer RNA synthetases class-II family profile" evidence="8">
    <location>
        <begin position="36"/>
        <end position="385"/>
    </location>
</feature>
<dbReference type="InterPro" id="IPR045864">
    <property type="entry name" value="aa-tRNA-synth_II/BPL/LPL"/>
</dbReference>
<dbReference type="Pfam" id="PF13393">
    <property type="entry name" value="tRNA-synt_His"/>
    <property type="match status" value="1"/>
</dbReference>
<evidence type="ECO:0000256" key="4">
    <source>
        <dbReference type="ARBA" id="ARBA00047639"/>
    </source>
</evidence>
<dbReference type="CDD" id="cd00773">
    <property type="entry name" value="HisRS-like_core"/>
    <property type="match status" value="1"/>
</dbReference>
<evidence type="ECO:0000313" key="9">
    <source>
        <dbReference type="EMBL" id="PJE51300.1"/>
    </source>
</evidence>
<evidence type="ECO:0000256" key="3">
    <source>
        <dbReference type="ARBA" id="ARBA00023146"/>
    </source>
</evidence>
<comment type="caution">
    <text evidence="9">The sequence shown here is derived from an EMBL/GenBank/DDBJ whole genome shotgun (WGS) entry which is preliminary data.</text>
</comment>
<dbReference type="Gene3D" id="3.30.930.10">
    <property type="entry name" value="Bira Bifunctional Protein, Domain 2"/>
    <property type="match status" value="2"/>
</dbReference>
<dbReference type="EC" id="6.1.1.21" evidence="5"/>
<dbReference type="GO" id="GO:0005737">
    <property type="term" value="C:cytoplasm"/>
    <property type="evidence" value="ECO:0007669"/>
    <property type="project" value="UniProtKB-SubCell"/>
</dbReference>
<comment type="subunit">
    <text evidence="5">Homodimer.</text>
</comment>
<dbReference type="EMBL" id="PCXQ01000003">
    <property type="protein sequence ID" value="PJE51300.1"/>
    <property type="molecule type" value="Genomic_DNA"/>
</dbReference>
<feature type="binding site" evidence="6">
    <location>
        <position position="136"/>
    </location>
    <ligand>
        <name>L-histidine</name>
        <dbReference type="ChEBI" id="CHEBI:57595"/>
    </ligand>
</feature>
<dbReference type="InterPro" id="IPR036621">
    <property type="entry name" value="Anticodon-bd_dom_sf"/>
</dbReference>
<dbReference type="Pfam" id="PF03129">
    <property type="entry name" value="HGTP_anticodon"/>
    <property type="match status" value="1"/>
</dbReference>
<feature type="binding site" evidence="6">
    <location>
        <position position="118"/>
    </location>
    <ligand>
        <name>L-histidine</name>
        <dbReference type="ChEBI" id="CHEBI:57595"/>
    </ligand>
</feature>
<feature type="compositionally biased region" description="Basic and acidic residues" evidence="7">
    <location>
        <begin position="300"/>
        <end position="317"/>
    </location>
</feature>
<evidence type="ECO:0000313" key="10">
    <source>
        <dbReference type="Proteomes" id="UP000228496"/>
    </source>
</evidence>
<dbReference type="Proteomes" id="UP000228496">
    <property type="component" value="Unassembled WGS sequence"/>
</dbReference>
<feature type="binding site" evidence="6">
    <location>
        <begin position="267"/>
        <end position="268"/>
    </location>
    <ligand>
        <name>L-histidine</name>
        <dbReference type="ChEBI" id="CHEBI:57595"/>
    </ligand>
</feature>
<evidence type="ECO:0000256" key="1">
    <source>
        <dbReference type="ARBA" id="ARBA00008226"/>
    </source>
</evidence>
<evidence type="ECO:0000256" key="2">
    <source>
        <dbReference type="ARBA" id="ARBA00022741"/>
    </source>
</evidence>
<feature type="region of interest" description="Disordered" evidence="7">
    <location>
        <begin position="300"/>
        <end position="338"/>
    </location>
</feature>
<feature type="binding site" evidence="6">
    <location>
        <position position="263"/>
    </location>
    <ligand>
        <name>L-histidine</name>
        <dbReference type="ChEBI" id="CHEBI:57595"/>
    </ligand>
</feature>